<accession>A0A8S5QUY5</accession>
<name>A0A8S5QUY5_9CAUD</name>
<evidence type="ECO:0000313" key="1">
    <source>
        <dbReference type="EMBL" id="DAE22460.1"/>
    </source>
</evidence>
<proteinExistence type="predicted"/>
<sequence length="351" mass="38895">MSKEFLTVMDASNKLGLPGSTNTYTFITKGAAITAGADPDLLTGYGYNDFPVDDDIVRKVDNMEVLNNFLSARAVYCRIGIVADPDDERIPFVYAASDFKNITFGVVVNGTMVTTSISLSGSTGYWYNIATSALSGNYLFCCSGSSSNANTQYRVYKLNTSNNTLTAIAAYIGSNFKFPRSFSFVEKIGDYHYAYFDVSGTYRHVARLYVNETNDSSSYANGADVSPTMYSQVLTRESNGNYATFAKAETNNMYIRISSNWDYRSSQMSSLSLSYTPMTEYFVRCLTYGSNKCINVSQSATLKYPCLCEIYSGTIVKNFGNVGIQPELINYKGDIWWTELNSSGNTYKKLT</sequence>
<organism evidence="1">
    <name type="scientific">CrAss-like virus sp. ctDAq1</name>
    <dbReference type="NCBI Taxonomy" id="2826822"/>
    <lineage>
        <taxon>Viruses</taxon>
        <taxon>Duplodnaviria</taxon>
        <taxon>Heunggongvirae</taxon>
        <taxon>Uroviricota</taxon>
        <taxon>Caudoviricetes</taxon>
        <taxon>Crassvirales</taxon>
    </lineage>
</organism>
<reference evidence="1" key="1">
    <citation type="journal article" date="2021" name="Proc. Natl. Acad. Sci. U.S.A.">
        <title>A Catalog of Tens of Thousands of Viruses from Human Metagenomes Reveals Hidden Associations with Chronic Diseases.</title>
        <authorList>
            <person name="Tisza M.J."/>
            <person name="Buck C.B."/>
        </authorList>
    </citation>
    <scope>NUCLEOTIDE SEQUENCE</scope>
    <source>
        <strain evidence="1">CtDAq1</strain>
    </source>
</reference>
<dbReference type="EMBL" id="BK015733">
    <property type="protein sequence ID" value="DAE22460.1"/>
    <property type="molecule type" value="Genomic_DNA"/>
</dbReference>
<protein>
    <submittedName>
        <fullName evidence="1">Uncharacterized protein</fullName>
    </submittedName>
</protein>